<gene>
    <name evidence="1" type="ORF">Tci_059703</name>
</gene>
<proteinExistence type="predicted"/>
<dbReference type="Pfam" id="PF14223">
    <property type="entry name" value="Retrotran_gag_2"/>
    <property type="match status" value="1"/>
</dbReference>
<evidence type="ECO:0000313" key="1">
    <source>
        <dbReference type="EMBL" id="GEU87725.1"/>
    </source>
</evidence>
<protein>
    <recommendedName>
        <fullName evidence="2">Integrase, catalytic region, zinc finger, CCHC-type, peptidase aspartic, catalytic</fullName>
    </recommendedName>
</protein>
<dbReference type="AlphaFoldDB" id="A0A6L2NT00"/>
<accession>A0A6L2NT00</accession>
<organism evidence="1">
    <name type="scientific">Tanacetum cinerariifolium</name>
    <name type="common">Dalmatian daisy</name>
    <name type="synonym">Chrysanthemum cinerariifolium</name>
    <dbReference type="NCBI Taxonomy" id="118510"/>
    <lineage>
        <taxon>Eukaryota</taxon>
        <taxon>Viridiplantae</taxon>
        <taxon>Streptophyta</taxon>
        <taxon>Embryophyta</taxon>
        <taxon>Tracheophyta</taxon>
        <taxon>Spermatophyta</taxon>
        <taxon>Magnoliopsida</taxon>
        <taxon>eudicotyledons</taxon>
        <taxon>Gunneridae</taxon>
        <taxon>Pentapetalae</taxon>
        <taxon>asterids</taxon>
        <taxon>campanulids</taxon>
        <taxon>Asterales</taxon>
        <taxon>Asteraceae</taxon>
        <taxon>Asteroideae</taxon>
        <taxon>Anthemideae</taxon>
        <taxon>Anthemidinae</taxon>
        <taxon>Tanacetum</taxon>
    </lineage>
</organism>
<sequence length="293" mass="33833">MILESIENGPRVYPTIEENGHIRNKKYAELTKQEKLQDNCDVQATNIVFQGLPPDVYSLVNHCQAAKDIWDRVKLLQKGIELSYQERECKLYNEFEKFSSVKGESLYEYYLCFAQLINDMHTIGMTMQQVQVNTKFLNALQPEWSATDVKLAKNMYNTNFDQLSRNSRWSSYSDNNSIECFDLDAYDSDCDDMSLAKAVLMDNLSSYDSAVVSEVPQHESNQNNDMINQSVQETQNFKQSLIDYVLDIEITSDSNIISYDQYLQQTQNAIVQETNSSTQQDSMIISMFEQMSE</sequence>
<evidence type="ECO:0008006" key="2">
    <source>
        <dbReference type="Google" id="ProtNLM"/>
    </source>
</evidence>
<comment type="caution">
    <text evidence="1">The sequence shown here is derived from an EMBL/GenBank/DDBJ whole genome shotgun (WGS) entry which is preliminary data.</text>
</comment>
<reference evidence="1" key="1">
    <citation type="journal article" date="2019" name="Sci. Rep.">
        <title>Draft genome of Tanacetum cinerariifolium, the natural source of mosquito coil.</title>
        <authorList>
            <person name="Yamashiro T."/>
            <person name="Shiraishi A."/>
            <person name="Satake H."/>
            <person name="Nakayama K."/>
        </authorList>
    </citation>
    <scope>NUCLEOTIDE SEQUENCE</scope>
</reference>
<name>A0A6L2NT00_TANCI</name>
<dbReference type="EMBL" id="BKCJ010009601">
    <property type="protein sequence ID" value="GEU87725.1"/>
    <property type="molecule type" value="Genomic_DNA"/>
</dbReference>